<gene>
    <name evidence="2" type="ORF">PsYK624_152530</name>
</gene>
<feature type="compositionally biased region" description="Low complexity" evidence="1">
    <location>
        <begin position="1"/>
        <end position="17"/>
    </location>
</feature>
<accession>A0A9P3GSZ3</accession>
<evidence type="ECO:0000256" key="1">
    <source>
        <dbReference type="SAM" id="MobiDB-lite"/>
    </source>
</evidence>
<keyword evidence="3" id="KW-1185">Reference proteome</keyword>
<comment type="caution">
    <text evidence="2">The sequence shown here is derived from an EMBL/GenBank/DDBJ whole genome shotgun (WGS) entry which is preliminary data.</text>
</comment>
<dbReference type="EMBL" id="BPQB01000098">
    <property type="protein sequence ID" value="GJE99015.1"/>
    <property type="molecule type" value="Genomic_DNA"/>
</dbReference>
<evidence type="ECO:0000313" key="3">
    <source>
        <dbReference type="Proteomes" id="UP000703269"/>
    </source>
</evidence>
<reference evidence="2 3" key="1">
    <citation type="submission" date="2021-08" db="EMBL/GenBank/DDBJ databases">
        <title>Draft Genome Sequence of Phanerochaete sordida strain YK-624.</title>
        <authorList>
            <person name="Mori T."/>
            <person name="Dohra H."/>
            <person name="Suzuki T."/>
            <person name="Kawagishi H."/>
            <person name="Hirai H."/>
        </authorList>
    </citation>
    <scope>NUCLEOTIDE SEQUENCE [LARGE SCALE GENOMIC DNA]</scope>
    <source>
        <strain evidence="2 3">YK-624</strain>
    </source>
</reference>
<organism evidence="2 3">
    <name type="scientific">Phanerochaete sordida</name>
    <dbReference type="NCBI Taxonomy" id="48140"/>
    <lineage>
        <taxon>Eukaryota</taxon>
        <taxon>Fungi</taxon>
        <taxon>Dikarya</taxon>
        <taxon>Basidiomycota</taxon>
        <taxon>Agaricomycotina</taxon>
        <taxon>Agaricomycetes</taxon>
        <taxon>Polyporales</taxon>
        <taxon>Phanerochaetaceae</taxon>
        <taxon>Phanerochaete</taxon>
    </lineage>
</organism>
<name>A0A9P3GSZ3_9APHY</name>
<dbReference type="Proteomes" id="UP000703269">
    <property type="component" value="Unassembled WGS sequence"/>
</dbReference>
<evidence type="ECO:0000313" key="2">
    <source>
        <dbReference type="EMBL" id="GJE99015.1"/>
    </source>
</evidence>
<dbReference type="OrthoDB" id="3252135at2759"/>
<sequence>MSAASSLHSASSSSAPSSPIPPSYSPPDASPPYASEPSDDEQRLDYVARVHSRIPHGVYTKSARRLSVALKHQEDGLDAPVYVRHSIVAGDIIVEDKDVCSVSIKLEGRHTMSLVEGGSSSRLLFSTKHSLWRRSESQTQCPRAIPFLVPFPATYETKTGEVPMPPSFEASFTGSPGLRVQIFYFLSIRITRPPLSLWRRHTTIVIPVKYQPRSRPYLPISPGLYPFLSTVKTAPEEWHQISSTVSSRDQSVDPLECHLFIPSVQIYGLPDIIPFHIQVAGAAKSLSSLVGSPAPRQASKSPTRRRWSRTSSSLKSPYPTELSKTISRASSVQPTKFTETCAQYPWSVQNPYLFVGGTPEDLTSLHSVRTRERDEFVLRVYLLRQVSTKINGQKAWRNQIIGEGSVYPAGRPPDFDQDDARPSALDWAGEVRVDKDVYAPSFTVGDLTVKDFLVVQLTPSRPDRSPLTELQLAHPIRLVTDTYRDIPDPSQH</sequence>
<proteinExistence type="predicted"/>
<feature type="region of interest" description="Disordered" evidence="1">
    <location>
        <begin position="289"/>
        <end position="322"/>
    </location>
</feature>
<feature type="compositionally biased region" description="Pro residues" evidence="1">
    <location>
        <begin position="18"/>
        <end position="30"/>
    </location>
</feature>
<dbReference type="AlphaFoldDB" id="A0A9P3GSZ3"/>
<feature type="region of interest" description="Disordered" evidence="1">
    <location>
        <begin position="1"/>
        <end position="41"/>
    </location>
</feature>
<protein>
    <submittedName>
        <fullName evidence="2">Uncharacterized protein</fullName>
    </submittedName>
</protein>